<dbReference type="AlphaFoldDB" id="A0A2S0UT11"/>
<dbReference type="EMBL" id="CP028921">
    <property type="protein sequence ID" value="AWB50922.1"/>
    <property type="molecule type" value="Genomic_DNA"/>
</dbReference>
<accession>A0A2S0UT11</accession>
<proteinExistence type="predicted"/>
<protein>
    <recommendedName>
        <fullName evidence="3">Bacteriophage replication gene A protein (GPA)</fullName>
    </recommendedName>
</protein>
<evidence type="ECO:0000313" key="2">
    <source>
        <dbReference type="Proteomes" id="UP000244496"/>
    </source>
</evidence>
<keyword evidence="2" id="KW-1185">Reference proteome</keyword>
<evidence type="ECO:0008006" key="3">
    <source>
        <dbReference type="Google" id="ProtNLM"/>
    </source>
</evidence>
<dbReference type="OrthoDB" id="7407842at2"/>
<reference evidence="1 2" key="1">
    <citation type="submission" date="2018-04" db="EMBL/GenBank/DDBJ databases">
        <title>Genome sequencing of Gemmobacter.</title>
        <authorList>
            <person name="Yi H."/>
            <person name="Baek M.-G."/>
        </authorList>
    </citation>
    <scope>NUCLEOTIDE SEQUENCE [LARGE SCALE GENOMIC DNA]</scope>
    <source>
        <strain evidence="1 2">HYN0069</strain>
        <plasmid evidence="2">Plasmid unnamed3</plasmid>
    </source>
</reference>
<organism evidence="1 2">
    <name type="scientific">Paragemmobacter aquarius</name>
    <dbReference type="NCBI Taxonomy" id="2169400"/>
    <lineage>
        <taxon>Bacteria</taxon>
        <taxon>Pseudomonadati</taxon>
        <taxon>Pseudomonadota</taxon>
        <taxon>Alphaproteobacteria</taxon>
        <taxon>Rhodobacterales</taxon>
        <taxon>Paracoccaceae</taxon>
        <taxon>Paragemmobacter</taxon>
    </lineage>
</organism>
<gene>
    <name evidence="1" type="ORF">HYN69_20295</name>
</gene>
<geneLocation type="plasmid" evidence="1">
    <name>unnamed3</name>
</geneLocation>
<sequence length="200" mass="22827">MIANEYHMGRKAGASILHSVRSAEALGRSLNTFVTINFWQLGSTADTIFRDFADLREAWFQRWSSYRPRKPAASRNGVPTYAYVHEATHDLPHTHWMVHIQPENATLFATRLEQVLRKTFNLAAIPEGALHITAIKNAEGLKLYMAKTLDPRFGRLWGIRTENGGRIAVRRADTSRNIGPSFWQPQKARYREALRLKKAA</sequence>
<dbReference type="KEGG" id="geh:HYN69_20295"/>
<keyword evidence="1" id="KW-0614">Plasmid</keyword>
<name>A0A2S0UT11_9RHOB</name>
<dbReference type="RefSeq" id="WP_108437682.1">
    <property type="nucleotide sequence ID" value="NZ_CP028921.1"/>
</dbReference>
<dbReference type="Proteomes" id="UP000244496">
    <property type="component" value="Plasmid unnamed3"/>
</dbReference>
<evidence type="ECO:0000313" key="1">
    <source>
        <dbReference type="EMBL" id="AWB50922.1"/>
    </source>
</evidence>